<proteinExistence type="inferred from homology"/>
<feature type="domain" description="S1 motif" evidence="8">
    <location>
        <begin position="463"/>
        <end position="534"/>
    </location>
</feature>
<evidence type="ECO:0000256" key="2">
    <source>
        <dbReference type="ARBA" id="ARBA00022737"/>
    </source>
</evidence>
<dbReference type="PANTHER" id="PTHR10724">
    <property type="entry name" value="30S RIBOSOMAL PROTEIN S1"/>
    <property type="match status" value="1"/>
</dbReference>
<evidence type="ECO:0000256" key="5">
    <source>
        <dbReference type="ARBA" id="ARBA00023274"/>
    </source>
</evidence>
<dbReference type="PANTHER" id="PTHR10724:SF7">
    <property type="entry name" value="SMALL RIBOSOMAL SUBUNIT PROTEIN BS1C"/>
    <property type="match status" value="1"/>
</dbReference>
<dbReference type="GO" id="GO:0006412">
    <property type="term" value="P:translation"/>
    <property type="evidence" value="ECO:0007669"/>
    <property type="project" value="InterPro"/>
</dbReference>
<dbReference type="GO" id="GO:0022627">
    <property type="term" value="C:cytosolic small ribosomal subunit"/>
    <property type="evidence" value="ECO:0007669"/>
    <property type="project" value="TreeGrafter"/>
</dbReference>
<dbReference type="FunCoup" id="Q01YK5">
    <property type="interactions" value="603"/>
</dbReference>
<dbReference type="EMBL" id="CP000473">
    <property type="protein sequence ID" value="ABJ85260.1"/>
    <property type="molecule type" value="Genomic_DNA"/>
</dbReference>
<feature type="domain" description="S1 motif" evidence="8">
    <location>
        <begin position="376"/>
        <end position="446"/>
    </location>
</feature>
<feature type="domain" description="S1 motif" evidence="8">
    <location>
        <begin position="118"/>
        <end position="183"/>
    </location>
</feature>
<dbReference type="OrthoDB" id="9804077at2"/>
<protein>
    <recommendedName>
        <fullName evidence="6">Small ribosomal subunit protein bS1</fullName>
    </recommendedName>
    <alternativeName>
        <fullName evidence="7">30S ribosomal protein S1</fullName>
    </alternativeName>
</protein>
<dbReference type="InterPro" id="IPR012340">
    <property type="entry name" value="NA-bd_OB-fold"/>
</dbReference>
<keyword evidence="2" id="KW-0677">Repeat</keyword>
<keyword evidence="4 9" id="KW-0689">Ribosomal protein</keyword>
<evidence type="ECO:0000256" key="1">
    <source>
        <dbReference type="ARBA" id="ARBA00006767"/>
    </source>
</evidence>
<keyword evidence="3" id="KW-0694">RNA-binding</keyword>
<dbReference type="PRINTS" id="PR00681">
    <property type="entry name" value="RIBOSOMALS1"/>
</dbReference>
<feature type="domain" description="S1 motif" evidence="8">
    <location>
        <begin position="204"/>
        <end position="272"/>
    </location>
</feature>
<organism evidence="9">
    <name type="scientific">Solibacter usitatus (strain Ellin6076)</name>
    <dbReference type="NCBI Taxonomy" id="234267"/>
    <lineage>
        <taxon>Bacteria</taxon>
        <taxon>Pseudomonadati</taxon>
        <taxon>Acidobacteriota</taxon>
        <taxon>Terriglobia</taxon>
        <taxon>Bryobacterales</taxon>
        <taxon>Solibacteraceae</taxon>
        <taxon>Candidatus Solibacter</taxon>
    </lineage>
</organism>
<dbReference type="NCBIfam" id="TIGR00717">
    <property type="entry name" value="rpsA"/>
    <property type="match status" value="1"/>
</dbReference>
<dbReference type="InterPro" id="IPR035104">
    <property type="entry name" value="Ribosomal_protein_S1-like"/>
</dbReference>
<dbReference type="CDD" id="cd05688">
    <property type="entry name" value="S1_RPS1_repeat_ec3"/>
    <property type="match status" value="1"/>
</dbReference>
<gene>
    <name evidence="9" type="ordered locus">Acid_4298</name>
</gene>
<dbReference type="eggNOG" id="COG1185">
    <property type="taxonomic scope" value="Bacteria"/>
</dbReference>
<feature type="domain" description="S1 motif" evidence="8">
    <location>
        <begin position="34"/>
        <end position="100"/>
    </location>
</feature>
<keyword evidence="5" id="KW-0687">Ribonucleoprotein</keyword>
<evidence type="ECO:0000256" key="7">
    <source>
        <dbReference type="ARBA" id="ARBA00035517"/>
    </source>
</evidence>
<feature type="domain" description="S1 motif" evidence="8">
    <location>
        <begin position="289"/>
        <end position="359"/>
    </location>
</feature>
<evidence type="ECO:0000256" key="3">
    <source>
        <dbReference type="ARBA" id="ARBA00022884"/>
    </source>
</evidence>
<dbReference type="SMART" id="SM00316">
    <property type="entry name" value="S1"/>
    <property type="match status" value="6"/>
</dbReference>
<dbReference type="Gene3D" id="2.40.50.140">
    <property type="entry name" value="Nucleic acid-binding proteins"/>
    <property type="match status" value="6"/>
</dbReference>
<accession>Q01YK5</accession>
<dbReference type="InterPro" id="IPR050437">
    <property type="entry name" value="Ribos_protein_bS1-like"/>
</dbReference>
<dbReference type="FunFam" id="2.40.50.140:FF:000011">
    <property type="entry name" value="30S ribosomal protein S1"/>
    <property type="match status" value="2"/>
</dbReference>
<dbReference type="InterPro" id="IPR000110">
    <property type="entry name" value="Ribosomal_bS1"/>
</dbReference>
<dbReference type="InParanoid" id="Q01YK5"/>
<dbReference type="STRING" id="234267.Acid_4298"/>
<dbReference type="Pfam" id="PF00575">
    <property type="entry name" value="S1"/>
    <property type="match status" value="6"/>
</dbReference>
<dbReference type="AlphaFoldDB" id="Q01YK5"/>
<evidence type="ECO:0000256" key="6">
    <source>
        <dbReference type="ARBA" id="ARBA00035293"/>
    </source>
</evidence>
<dbReference type="HOGENOM" id="CLU_015805_2_1_0"/>
<dbReference type="CDD" id="cd04465">
    <property type="entry name" value="S1_RPS1_repeat_ec2_hs2"/>
    <property type="match status" value="1"/>
</dbReference>
<dbReference type="PROSITE" id="PS50126">
    <property type="entry name" value="S1"/>
    <property type="match status" value="6"/>
</dbReference>
<dbReference type="CDD" id="cd05687">
    <property type="entry name" value="S1_RPS1_repeat_ec1_hs1"/>
    <property type="match status" value="1"/>
</dbReference>
<dbReference type="SUPFAM" id="SSF50249">
    <property type="entry name" value="Nucleic acid-binding proteins"/>
    <property type="match status" value="6"/>
</dbReference>
<comment type="similarity">
    <text evidence="1">Belongs to the bacterial ribosomal protein bS1 family.</text>
</comment>
<dbReference type="NCBIfam" id="NF004952">
    <property type="entry name" value="PRK06299.1-2"/>
    <property type="match status" value="1"/>
</dbReference>
<reference evidence="9" key="1">
    <citation type="submission" date="2006-10" db="EMBL/GenBank/DDBJ databases">
        <title>Complete sequence of Solibacter usitatus Ellin6076.</title>
        <authorList>
            <consortium name="US DOE Joint Genome Institute"/>
            <person name="Copeland A."/>
            <person name="Lucas S."/>
            <person name="Lapidus A."/>
            <person name="Barry K."/>
            <person name="Detter J.C."/>
            <person name="Glavina del Rio T."/>
            <person name="Hammon N."/>
            <person name="Israni S."/>
            <person name="Dalin E."/>
            <person name="Tice H."/>
            <person name="Pitluck S."/>
            <person name="Thompson L.S."/>
            <person name="Brettin T."/>
            <person name="Bruce D."/>
            <person name="Han C."/>
            <person name="Tapia R."/>
            <person name="Gilna P."/>
            <person name="Schmutz J."/>
            <person name="Larimer F."/>
            <person name="Land M."/>
            <person name="Hauser L."/>
            <person name="Kyrpides N."/>
            <person name="Mikhailova N."/>
            <person name="Janssen P.H."/>
            <person name="Kuske C.R."/>
            <person name="Richardson P."/>
        </authorList>
    </citation>
    <scope>NUCLEOTIDE SEQUENCE</scope>
    <source>
        <strain evidence="9">Ellin6076</strain>
    </source>
</reference>
<sequence length="571" mass="63633">MAVDQNNEQVDQTVPESYEHLLEDYSHFAPPSADEVVQGTVLGITVKDVIIDFGYKSEGIVPIEQFQSPSGEVTVKRGDVVDVMIDRSEQVEGYVLLSHTKAARLRIWDNLEHAANEQLVLSGRVLGRVKGGLAVDVGIKAFMPGSQADPRPVHNLDALVGQDIPVKIIKLNRRRGNVVVSRKMAIEEEINSRKTVTLDHLFEGAAVTGTVKNLTDYGAFIDLGGIDGLLHVTDMSYGRITHPSEMLQVGQEITVKVLKFDRTKERVSLGIKQLEPDPWDTVIERYPVNGRVIGRVVNVTDYGAFVELEPGVEGLIHISEMTWSRRMKHPSKVVKAGDQVEAVVLEVHPKDRRISLGLKQLEPNPWTTIDQRYSVGSVVEGRVRNMTDFGAFIEIEEGIDGLVHVSDLSWTKRVKHPSEVLKKGMIVQAVILNIDSSSHRLSLGIKQLQPDAWESYFQTHQVGDTVHGRVCRIASFGPFVELAEGVEGLCHFSEIPGYSNRRGAEEMPVHIGDEYDFKIIKMSEAEKKIGLSLRAVTEDEEKTRLEDYQRQAAAATTTIEEVMSLKDRNQE</sequence>
<evidence type="ECO:0000313" key="9">
    <source>
        <dbReference type="EMBL" id="ABJ85260.1"/>
    </source>
</evidence>
<dbReference type="InterPro" id="IPR003029">
    <property type="entry name" value="S1_domain"/>
</dbReference>
<evidence type="ECO:0000259" key="8">
    <source>
        <dbReference type="PROSITE" id="PS50126"/>
    </source>
</evidence>
<dbReference type="KEGG" id="sus:Acid_4298"/>
<evidence type="ECO:0000256" key="4">
    <source>
        <dbReference type="ARBA" id="ARBA00022980"/>
    </source>
</evidence>
<dbReference type="GO" id="GO:0003735">
    <property type="term" value="F:structural constituent of ribosome"/>
    <property type="evidence" value="ECO:0007669"/>
    <property type="project" value="InterPro"/>
</dbReference>
<dbReference type="GO" id="GO:0003729">
    <property type="term" value="F:mRNA binding"/>
    <property type="evidence" value="ECO:0007669"/>
    <property type="project" value="TreeGrafter"/>
</dbReference>
<name>Q01YK5_SOLUE</name>
<dbReference type="FunFam" id="2.40.50.140:FF:000018">
    <property type="entry name" value="30S ribosomal protein S1"/>
    <property type="match status" value="1"/>
</dbReference>
<dbReference type="eggNOG" id="COG0539">
    <property type="taxonomic scope" value="Bacteria"/>
</dbReference>